<dbReference type="PATRIC" id="fig|749927.5.peg.5355"/>
<evidence type="ECO:0000313" key="2">
    <source>
        <dbReference type="EMBL" id="ADJ46933.1"/>
    </source>
</evidence>
<dbReference type="GeneID" id="92872877"/>
<dbReference type="EMBL" id="CP002000">
    <property type="protein sequence ID" value="ADJ46933.1"/>
    <property type="molecule type" value="Genomic_DNA"/>
</dbReference>
<dbReference type="eggNOG" id="COG0699">
    <property type="taxonomic scope" value="Bacteria"/>
</dbReference>
<dbReference type="GO" id="GO:0005525">
    <property type="term" value="F:GTP binding"/>
    <property type="evidence" value="ECO:0007669"/>
    <property type="project" value="InterPro"/>
</dbReference>
<dbReference type="InterPro" id="IPR022812">
    <property type="entry name" value="Dynamin"/>
</dbReference>
<dbReference type="PRINTS" id="PR00195">
    <property type="entry name" value="DYNAMIN"/>
</dbReference>
<dbReference type="InterPro" id="IPR006073">
    <property type="entry name" value="GTP-bd"/>
</dbReference>
<dbReference type="RefSeq" id="WP_013226994.1">
    <property type="nucleotide sequence ID" value="NC_014318.1"/>
</dbReference>
<reference evidence="2 3" key="1">
    <citation type="journal article" date="2010" name="Cell Res.">
        <title>Complete genome sequence of the rifamycin SV-producing Amycolatopsis mediterranei U32 revealed its genetic characteristics in phylogeny and metabolism.</title>
        <authorList>
            <person name="Zhao W."/>
            <person name="Zhong Y."/>
            <person name="Yuan H."/>
            <person name="Wang J."/>
            <person name="Zheng H."/>
            <person name="Wang Y."/>
            <person name="Cen X."/>
            <person name="Xu F."/>
            <person name="Bai J."/>
            <person name="Han X."/>
            <person name="Lu G."/>
            <person name="Zhu Y."/>
            <person name="Shao Z."/>
            <person name="Yan H."/>
            <person name="Li C."/>
            <person name="Peng N."/>
            <person name="Zhang Z."/>
            <person name="Zhang Y."/>
            <person name="Lin W."/>
            <person name="Fan Y."/>
            <person name="Qin Z."/>
            <person name="Hu Y."/>
            <person name="Zhu B."/>
            <person name="Wang S."/>
            <person name="Ding X."/>
            <person name="Zhao G.P."/>
        </authorList>
    </citation>
    <scope>NUCLEOTIDE SEQUENCE [LARGE SCALE GENOMIC DNA]</scope>
    <source>
        <strain evidence="3">U-32</strain>
    </source>
</reference>
<organism evidence="2 3">
    <name type="scientific">Amycolatopsis mediterranei (strain U-32)</name>
    <dbReference type="NCBI Taxonomy" id="749927"/>
    <lineage>
        <taxon>Bacteria</taxon>
        <taxon>Bacillati</taxon>
        <taxon>Actinomycetota</taxon>
        <taxon>Actinomycetes</taxon>
        <taxon>Pseudonocardiales</taxon>
        <taxon>Pseudonocardiaceae</taxon>
        <taxon>Amycolatopsis</taxon>
    </lineage>
</organism>
<dbReference type="KEGG" id="amd:AMED_5170"/>
<protein>
    <submittedName>
        <fullName evidence="2">Putative GTPase</fullName>
    </submittedName>
</protein>
<accession>A0A0H3DA28</accession>
<dbReference type="Proteomes" id="UP000000328">
    <property type="component" value="Chromosome"/>
</dbReference>
<dbReference type="Gene3D" id="3.40.50.300">
    <property type="entry name" value="P-loop containing nucleotide triphosphate hydrolases"/>
    <property type="match status" value="1"/>
</dbReference>
<dbReference type="OrthoDB" id="4379468at2"/>
<name>A0A0H3DA28_AMYMU</name>
<gene>
    <name evidence="2" type="ordered locus">AMED_5170</name>
</gene>
<dbReference type="Pfam" id="PF01926">
    <property type="entry name" value="MMR_HSR1"/>
    <property type="match status" value="1"/>
</dbReference>
<dbReference type="HOGENOM" id="CLU_031445_2_0_11"/>
<dbReference type="InterPro" id="IPR027417">
    <property type="entry name" value="P-loop_NTPase"/>
</dbReference>
<evidence type="ECO:0000259" key="1">
    <source>
        <dbReference type="Pfam" id="PF01926"/>
    </source>
</evidence>
<dbReference type="SUPFAM" id="SSF52540">
    <property type="entry name" value="P-loop containing nucleoside triphosphate hydrolases"/>
    <property type="match status" value="1"/>
</dbReference>
<dbReference type="AlphaFoldDB" id="A0A0H3DA28"/>
<sequence length="490" mass="52380">MTPLHLQVRGFVARACAGYAGSPAEPQLRQIAGRLAEPLRVAIAGRVKAGKSTLLNALVGQELAATDAGECTRVVTWYRNGPTYRIMLHPVRGMPRQLPFGRLSGTLGLELGMAPDDVERLVVDWPSPALRAMTLIDTPGLGSARAEVSGRTEAALVPEGDGVGTADAVVYLMRHVHGDDVRFLDAFHDDPAQRRPVNTIGVLAKADEVGHARTDALDSAAKIAGRYARDSRVRGLCQTVVPVAGLLASSAASLKESEFRAFRRLAAAPEAEVARLLTSADRFAGEAEVDVPAAERAELLDRYGLFGVRLALELVGGDLVTGARALSGELLARSGLHGLRSLLTTQFAARADVLKARSALQAVEQVLRAYPDRTGGLLHEWERIVAGAHEFAEIRLIDAIRLGAVLFTTDEARDAERLLGATGVDVPSRLGLPGDAGRTAIRQALGAQLLRWQRRAEHPASPRDVRDAARVLVRTCEGILLSEARAEVLS</sequence>
<feature type="domain" description="G" evidence="1">
    <location>
        <begin position="40"/>
        <end position="175"/>
    </location>
</feature>
<evidence type="ECO:0000313" key="3">
    <source>
        <dbReference type="Proteomes" id="UP000000328"/>
    </source>
</evidence>
<proteinExistence type="predicted"/>